<proteinExistence type="predicted"/>
<keyword evidence="3" id="KW-1185">Reference proteome</keyword>
<dbReference type="Proteomes" id="UP001259659">
    <property type="component" value="Unassembled WGS sequence"/>
</dbReference>
<organism evidence="2 3">
    <name type="scientific">Haloarcula saliterrae</name>
    <dbReference type="NCBI Taxonomy" id="2950534"/>
    <lineage>
        <taxon>Archaea</taxon>
        <taxon>Methanobacteriati</taxon>
        <taxon>Methanobacteriota</taxon>
        <taxon>Stenosarchaea group</taxon>
        <taxon>Halobacteria</taxon>
        <taxon>Halobacteriales</taxon>
        <taxon>Haloarculaceae</taxon>
        <taxon>Haloarcula</taxon>
    </lineage>
</organism>
<gene>
    <name evidence="2" type="ORF">NDI56_01925</name>
</gene>
<feature type="transmembrane region" description="Helical" evidence="1">
    <location>
        <begin position="32"/>
        <end position="54"/>
    </location>
</feature>
<dbReference type="EMBL" id="JAMQON010000001">
    <property type="protein sequence ID" value="MDS0258163.1"/>
    <property type="molecule type" value="Genomic_DNA"/>
</dbReference>
<keyword evidence="1" id="KW-0812">Transmembrane</keyword>
<evidence type="ECO:0000313" key="2">
    <source>
        <dbReference type="EMBL" id="MDS0258163.1"/>
    </source>
</evidence>
<feature type="transmembrane region" description="Helical" evidence="1">
    <location>
        <begin position="96"/>
        <end position="115"/>
    </location>
</feature>
<sequence length="127" mass="13463">MVSRDSKVQLAVVVATMALATLWVRFGTPGAVTSGLFVVACYVLLFAGSHVYLAARGDGGDVPVAARWRFVGLVSFAVVALLLGNTFGGVKLDGLALSKAVWAFVTVVFLAYVVYEARDGYRASRET</sequence>
<feature type="transmembrane region" description="Helical" evidence="1">
    <location>
        <begin position="7"/>
        <end position="26"/>
    </location>
</feature>
<protein>
    <submittedName>
        <fullName evidence="2">Uncharacterized protein</fullName>
    </submittedName>
</protein>
<name>A0ABU2F7C9_9EURY</name>
<feature type="transmembrane region" description="Helical" evidence="1">
    <location>
        <begin position="66"/>
        <end position="84"/>
    </location>
</feature>
<evidence type="ECO:0000313" key="3">
    <source>
        <dbReference type="Proteomes" id="UP001259659"/>
    </source>
</evidence>
<keyword evidence="1" id="KW-1133">Transmembrane helix</keyword>
<reference evidence="2 3" key="1">
    <citation type="submission" date="2022-06" db="EMBL/GenBank/DDBJ databases">
        <title>Haloarcula sp. a new haloarchaeum isolate from saline soil.</title>
        <authorList>
            <person name="Strakova D."/>
            <person name="Galisteo C."/>
            <person name="Sanchez-Porro C."/>
            <person name="Ventosa A."/>
        </authorList>
    </citation>
    <scope>NUCLEOTIDE SEQUENCE [LARGE SCALE GENOMIC DNA]</scope>
    <source>
        <strain evidence="2 3">S1CR25-12</strain>
    </source>
</reference>
<dbReference type="RefSeq" id="WP_310917723.1">
    <property type="nucleotide sequence ID" value="NZ_JAMQON010000001.1"/>
</dbReference>
<evidence type="ECO:0000256" key="1">
    <source>
        <dbReference type="SAM" id="Phobius"/>
    </source>
</evidence>
<accession>A0ABU2F7C9</accession>
<comment type="caution">
    <text evidence="2">The sequence shown here is derived from an EMBL/GenBank/DDBJ whole genome shotgun (WGS) entry which is preliminary data.</text>
</comment>
<keyword evidence="1" id="KW-0472">Membrane</keyword>